<comment type="caution">
    <text evidence="1">The sequence shown here is derived from an EMBL/GenBank/DDBJ whole genome shotgun (WGS) entry which is preliminary data.</text>
</comment>
<keyword evidence="2" id="KW-1185">Reference proteome</keyword>
<dbReference type="AlphaFoldDB" id="A0A0R1RXR3"/>
<dbReference type="InterPro" id="IPR007710">
    <property type="entry name" value="Nucleoside_deoxyribTrfase"/>
</dbReference>
<dbReference type="PATRIC" id="fig|1122152.4.peg.473"/>
<dbReference type="Gene3D" id="3.40.50.450">
    <property type="match status" value="1"/>
</dbReference>
<dbReference type="EMBL" id="AZFB01000018">
    <property type="protein sequence ID" value="KRL61807.1"/>
    <property type="molecule type" value="Genomic_DNA"/>
</dbReference>
<name>A0A0R1RXR3_9LACO</name>
<dbReference type="eggNOG" id="COG3613">
    <property type="taxonomic scope" value="Bacteria"/>
</dbReference>
<dbReference type="Proteomes" id="UP000051931">
    <property type="component" value="Unassembled WGS sequence"/>
</dbReference>
<sequence length="163" mass="18333">MVATGHVYLGSPFYSDAQRARVKKAQELLAQNETVVRVHFPFDYEFVDPDDPNPKAGIPSLKWQLATYQNDLTGLVNASVGVFLYDMDQLDDGSAFEIGYMRALHKPVVLVPFTEHPEKEKKMNLMLAQGVTTLIDGNSEFEKLASYDFNSCMSDPVTGYRIF</sequence>
<evidence type="ECO:0000313" key="1">
    <source>
        <dbReference type="EMBL" id="KRL61807.1"/>
    </source>
</evidence>
<organism evidence="1 2">
    <name type="scientific">Lactobacillus psittaci DSM 15354</name>
    <dbReference type="NCBI Taxonomy" id="1122152"/>
    <lineage>
        <taxon>Bacteria</taxon>
        <taxon>Bacillati</taxon>
        <taxon>Bacillota</taxon>
        <taxon>Bacilli</taxon>
        <taxon>Lactobacillales</taxon>
        <taxon>Lactobacillaceae</taxon>
        <taxon>Lactobacillus</taxon>
    </lineage>
</organism>
<protein>
    <submittedName>
        <fullName evidence="1">Nucleoside deoxyribosyltransferase</fullName>
    </submittedName>
</protein>
<proteinExistence type="predicted"/>
<accession>A0A0R1RXR3</accession>
<keyword evidence="1" id="KW-0808">Transferase</keyword>
<dbReference type="STRING" id="1122152.GCA_000425905_01050"/>
<dbReference type="RefSeq" id="WP_027825022.1">
    <property type="nucleotide sequence ID" value="NZ_AUEI01000007.1"/>
</dbReference>
<dbReference type="Pfam" id="PF05014">
    <property type="entry name" value="Nuc_deoxyrib_tr"/>
    <property type="match status" value="1"/>
</dbReference>
<evidence type="ECO:0000313" key="2">
    <source>
        <dbReference type="Proteomes" id="UP000051931"/>
    </source>
</evidence>
<dbReference type="GO" id="GO:0016740">
    <property type="term" value="F:transferase activity"/>
    <property type="evidence" value="ECO:0007669"/>
    <property type="project" value="UniProtKB-KW"/>
</dbReference>
<dbReference type="OrthoDB" id="397706at2"/>
<reference evidence="1 2" key="1">
    <citation type="journal article" date="2015" name="Genome Announc.">
        <title>Expanding the biotechnology potential of lactobacilli through comparative genomics of 213 strains and associated genera.</title>
        <authorList>
            <person name="Sun Z."/>
            <person name="Harris H.M."/>
            <person name="McCann A."/>
            <person name="Guo C."/>
            <person name="Argimon S."/>
            <person name="Zhang W."/>
            <person name="Yang X."/>
            <person name="Jeffery I.B."/>
            <person name="Cooney J.C."/>
            <person name="Kagawa T.F."/>
            <person name="Liu W."/>
            <person name="Song Y."/>
            <person name="Salvetti E."/>
            <person name="Wrobel A."/>
            <person name="Rasinkangas P."/>
            <person name="Parkhill J."/>
            <person name="Rea M.C."/>
            <person name="O'Sullivan O."/>
            <person name="Ritari J."/>
            <person name="Douillard F.P."/>
            <person name="Paul Ross R."/>
            <person name="Yang R."/>
            <person name="Briner A.E."/>
            <person name="Felis G.E."/>
            <person name="de Vos W.M."/>
            <person name="Barrangou R."/>
            <person name="Klaenhammer T.R."/>
            <person name="Caufield P.W."/>
            <person name="Cui Y."/>
            <person name="Zhang H."/>
            <person name="O'Toole P.W."/>
        </authorList>
    </citation>
    <scope>NUCLEOTIDE SEQUENCE [LARGE SCALE GENOMIC DNA]</scope>
    <source>
        <strain evidence="1 2">DSM 15354</strain>
    </source>
</reference>
<gene>
    <name evidence="1" type="ORF">FC23_GL000465</name>
</gene>
<dbReference type="SUPFAM" id="SSF52309">
    <property type="entry name" value="N-(deoxy)ribosyltransferase-like"/>
    <property type="match status" value="1"/>
</dbReference>